<dbReference type="KEGG" id="orp:MOP44_09755"/>
<feature type="region of interest" description="Disordered" evidence="6">
    <location>
        <begin position="1"/>
        <end position="25"/>
    </location>
</feature>
<keyword evidence="9" id="KW-1185">Reference proteome</keyword>
<dbReference type="Pfam" id="PF03626">
    <property type="entry name" value="COX4_pro"/>
    <property type="match status" value="1"/>
</dbReference>
<protein>
    <submittedName>
        <fullName evidence="8">Cytochrome C oxidase subunit IV family protein</fullName>
    </submittedName>
</protein>
<feature type="transmembrane region" description="Helical" evidence="7">
    <location>
        <begin position="63"/>
        <end position="83"/>
    </location>
</feature>
<evidence type="ECO:0000256" key="4">
    <source>
        <dbReference type="ARBA" id="ARBA00022989"/>
    </source>
</evidence>
<feature type="transmembrane region" description="Helical" evidence="7">
    <location>
        <begin position="37"/>
        <end position="57"/>
    </location>
</feature>
<evidence type="ECO:0000256" key="1">
    <source>
        <dbReference type="ARBA" id="ARBA00004651"/>
    </source>
</evidence>
<evidence type="ECO:0000313" key="9">
    <source>
        <dbReference type="Proteomes" id="UP001059380"/>
    </source>
</evidence>
<evidence type="ECO:0000256" key="2">
    <source>
        <dbReference type="ARBA" id="ARBA00022475"/>
    </source>
</evidence>
<evidence type="ECO:0000256" key="5">
    <source>
        <dbReference type="ARBA" id="ARBA00023136"/>
    </source>
</evidence>
<dbReference type="RefSeq" id="WP_260795855.1">
    <property type="nucleotide sequence ID" value="NZ_CP093313.1"/>
</dbReference>
<dbReference type="GO" id="GO:0005886">
    <property type="term" value="C:plasma membrane"/>
    <property type="evidence" value="ECO:0007669"/>
    <property type="project" value="UniProtKB-SubCell"/>
</dbReference>
<keyword evidence="4 7" id="KW-1133">Transmembrane helix</keyword>
<dbReference type="AlphaFoldDB" id="A0A9J7BTI7"/>
<name>A0A9J7BTI7_9BACT</name>
<dbReference type="Proteomes" id="UP001059380">
    <property type="component" value="Chromosome"/>
</dbReference>
<keyword evidence="2" id="KW-1003">Cell membrane</keyword>
<dbReference type="InterPro" id="IPR011743">
    <property type="entry name" value="Caa3_sub_IV"/>
</dbReference>
<keyword evidence="3 7" id="KW-0812">Transmembrane</keyword>
<comment type="subcellular location">
    <subcellularLocation>
        <location evidence="1">Cell membrane</location>
        <topology evidence="1">Multi-pass membrane protein</topology>
    </subcellularLocation>
</comment>
<dbReference type="EMBL" id="CP093313">
    <property type="protein sequence ID" value="UWZ86211.1"/>
    <property type="molecule type" value="Genomic_DNA"/>
</dbReference>
<sequence>MSKEHDQNQHHDHTGHDHDPGEQDVHDSLNHIVPPRIYIIIGASLLVLTGVTVWASFVDMGVFNPVVALAIACFKASLVVLFFMHVKYSSKLTKLTVFSGLFTFAVLIALTLADYATRAWGRW</sequence>
<accession>A0A9J7BTI7</accession>
<proteinExistence type="predicted"/>
<evidence type="ECO:0000256" key="7">
    <source>
        <dbReference type="SAM" id="Phobius"/>
    </source>
</evidence>
<keyword evidence="5 7" id="KW-0472">Membrane</keyword>
<evidence type="ECO:0000256" key="6">
    <source>
        <dbReference type="SAM" id="MobiDB-lite"/>
    </source>
</evidence>
<evidence type="ECO:0000313" key="8">
    <source>
        <dbReference type="EMBL" id="UWZ86211.1"/>
    </source>
</evidence>
<dbReference type="NCBIfam" id="TIGR02229">
    <property type="entry name" value="caa3_sub_IV"/>
    <property type="match status" value="1"/>
</dbReference>
<organism evidence="8 9">
    <name type="scientific">Occallatibacter riparius</name>
    <dbReference type="NCBI Taxonomy" id="1002689"/>
    <lineage>
        <taxon>Bacteria</taxon>
        <taxon>Pseudomonadati</taxon>
        <taxon>Acidobacteriota</taxon>
        <taxon>Terriglobia</taxon>
        <taxon>Terriglobales</taxon>
        <taxon>Acidobacteriaceae</taxon>
        <taxon>Occallatibacter</taxon>
    </lineage>
</organism>
<gene>
    <name evidence="8" type="ORF">MOP44_09755</name>
</gene>
<dbReference type="InterPro" id="IPR005171">
    <property type="entry name" value="Cyt_c_oxidase_su4_prok"/>
</dbReference>
<evidence type="ECO:0000256" key="3">
    <source>
        <dbReference type="ARBA" id="ARBA00022692"/>
    </source>
</evidence>
<feature type="transmembrane region" description="Helical" evidence="7">
    <location>
        <begin position="95"/>
        <end position="113"/>
    </location>
</feature>
<reference evidence="8" key="1">
    <citation type="submission" date="2021-04" db="EMBL/GenBank/DDBJ databases">
        <title>Phylogenetic analysis of Acidobacteriaceae.</title>
        <authorList>
            <person name="Qiu L."/>
            <person name="Zhang Q."/>
        </authorList>
    </citation>
    <scope>NUCLEOTIDE SEQUENCE</scope>
    <source>
        <strain evidence="8">DSM 25168</strain>
    </source>
</reference>